<dbReference type="EMBL" id="AZFQ01000036">
    <property type="protein sequence ID" value="KRL98711.1"/>
    <property type="molecule type" value="Genomic_DNA"/>
</dbReference>
<organism evidence="3 4">
    <name type="scientific">Liquorilactobacillus satsumensis DSM 16230 = JCM 12392</name>
    <dbReference type="NCBI Taxonomy" id="1423801"/>
    <lineage>
        <taxon>Bacteria</taxon>
        <taxon>Bacillati</taxon>
        <taxon>Bacillota</taxon>
        <taxon>Bacilli</taxon>
        <taxon>Lactobacillales</taxon>
        <taxon>Lactobacillaceae</taxon>
        <taxon>Liquorilactobacillus</taxon>
    </lineage>
</organism>
<dbReference type="GO" id="GO:0016740">
    <property type="term" value="F:transferase activity"/>
    <property type="evidence" value="ECO:0007669"/>
    <property type="project" value="UniProtKB-KW"/>
</dbReference>
<dbReference type="GO" id="GO:0016020">
    <property type="term" value="C:membrane"/>
    <property type="evidence" value="ECO:0007669"/>
    <property type="project" value="InterPro"/>
</dbReference>
<evidence type="ECO:0000313" key="3">
    <source>
        <dbReference type="EMBL" id="KRL98711.1"/>
    </source>
</evidence>
<dbReference type="InterPro" id="IPR051471">
    <property type="entry name" value="Bacterial_PTS_sugar_comp"/>
</dbReference>
<dbReference type="Gene3D" id="3.40.50.510">
    <property type="entry name" value="Phosphotransferase system, mannose-type IIA component"/>
    <property type="match status" value="1"/>
</dbReference>
<evidence type="ECO:0000313" key="4">
    <source>
        <dbReference type="Proteomes" id="UP000051166"/>
    </source>
</evidence>
<dbReference type="Pfam" id="PF03610">
    <property type="entry name" value="EIIA-man"/>
    <property type="match status" value="1"/>
</dbReference>
<feature type="domain" description="PTS EIIA type-4" evidence="2">
    <location>
        <begin position="2"/>
        <end position="125"/>
    </location>
</feature>
<dbReference type="PROSITE" id="PS51096">
    <property type="entry name" value="PTS_EIIA_TYPE_4"/>
    <property type="match status" value="1"/>
</dbReference>
<dbReference type="OrthoDB" id="6578004at2"/>
<evidence type="ECO:0000256" key="1">
    <source>
        <dbReference type="ARBA" id="ARBA00022679"/>
    </source>
</evidence>
<reference evidence="3 4" key="1">
    <citation type="journal article" date="2015" name="Genome Announc.">
        <title>Expanding the biotechnology potential of lactobacilli through comparative genomics of 213 strains and associated genera.</title>
        <authorList>
            <person name="Sun Z."/>
            <person name="Harris H.M."/>
            <person name="McCann A."/>
            <person name="Guo C."/>
            <person name="Argimon S."/>
            <person name="Zhang W."/>
            <person name="Yang X."/>
            <person name="Jeffery I.B."/>
            <person name="Cooney J.C."/>
            <person name="Kagawa T.F."/>
            <person name="Liu W."/>
            <person name="Song Y."/>
            <person name="Salvetti E."/>
            <person name="Wrobel A."/>
            <person name="Rasinkangas P."/>
            <person name="Parkhill J."/>
            <person name="Rea M.C."/>
            <person name="O'Sullivan O."/>
            <person name="Ritari J."/>
            <person name="Douillard F.P."/>
            <person name="Paul Ross R."/>
            <person name="Yang R."/>
            <person name="Briner A.E."/>
            <person name="Felis G.E."/>
            <person name="de Vos W.M."/>
            <person name="Barrangou R."/>
            <person name="Klaenhammer T.R."/>
            <person name="Caufield P.W."/>
            <person name="Cui Y."/>
            <person name="Zhang H."/>
            <person name="O'Toole P.W."/>
        </authorList>
    </citation>
    <scope>NUCLEOTIDE SEQUENCE [LARGE SCALE GENOMIC DNA]</scope>
    <source>
        <strain evidence="3 4">DSM 16230</strain>
    </source>
</reference>
<dbReference type="STRING" id="1423801.FD50_GL000519"/>
<dbReference type="PATRIC" id="fig|1423801.4.peg.528"/>
<evidence type="ECO:0000259" key="2">
    <source>
        <dbReference type="PROSITE" id="PS51096"/>
    </source>
</evidence>
<dbReference type="GO" id="GO:0009401">
    <property type="term" value="P:phosphoenolpyruvate-dependent sugar phosphotransferase system"/>
    <property type="evidence" value="ECO:0007669"/>
    <property type="project" value="InterPro"/>
</dbReference>
<proteinExistence type="predicted"/>
<keyword evidence="1" id="KW-0808">Transferase</keyword>
<dbReference type="InterPro" id="IPR004701">
    <property type="entry name" value="PTS_EIIA_man-typ"/>
</dbReference>
<sequence length="139" mass="15558">MERKIILASHHRFAAGLKDTVEFIAGDLAENRISTLTAYLDNAPIKETVADLMQTFPASTEVIILTDMMAGSVNQTFFGYRLREHTHLVSGMNLPLALAFTMEPQDNYLTAQRVREIVAEAQQAVVYINDIRIGDDDDE</sequence>
<dbReference type="Proteomes" id="UP000051166">
    <property type="component" value="Unassembled WGS sequence"/>
</dbReference>
<dbReference type="RefSeq" id="WP_054756860.1">
    <property type="nucleotide sequence ID" value="NZ_AZFQ01000036.1"/>
</dbReference>
<accession>A0A0R1UZJ5</accession>
<dbReference type="InterPro" id="IPR036662">
    <property type="entry name" value="PTS_EIIA_man-typ_sf"/>
</dbReference>
<dbReference type="AlphaFoldDB" id="A0A0R1UZJ5"/>
<name>A0A0R1UZJ5_9LACO</name>
<dbReference type="GeneID" id="98307955"/>
<dbReference type="PANTHER" id="PTHR33799">
    <property type="entry name" value="PTS PERMEASE-RELATED-RELATED"/>
    <property type="match status" value="1"/>
</dbReference>
<keyword evidence="4" id="KW-1185">Reference proteome</keyword>
<dbReference type="PANTHER" id="PTHR33799:SF1">
    <property type="entry name" value="PTS SYSTEM MANNOSE-SPECIFIC EIIAB COMPONENT-RELATED"/>
    <property type="match status" value="1"/>
</dbReference>
<gene>
    <name evidence="3" type="ORF">FD50_GL000519</name>
</gene>
<protein>
    <submittedName>
        <fullName evidence="3">PTS family mannose fructose sorbose porter component IIA</fullName>
    </submittedName>
</protein>
<dbReference type="SUPFAM" id="SSF53062">
    <property type="entry name" value="PTS system fructose IIA component-like"/>
    <property type="match status" value="1"/>
</dbReference>
<comment type="caution">
    <text evidence="3">The sequence shown here is derived from an EMBL/GenBank/DDBJ whole genome shotgun (WGS) entry which is preliminary data.</text>
</comment>